<dbReference type="CTD" id="9948841"/>
<dbReference type="PANTHER" id="PTHR47327">
    <property type="entry name" value="FI18240P1-RELATED"/>
    <property type="match status" value="1"/>
</dbReference>
<dbReference type="OrthoDB" id="5867217at2759"/>
<evidence type="ECO:0000313" key="3">
    <source>
        <dbReference type="EMBL" id="EFO17114.1"/>
    </source>
</evidence>
<protein>
    <recommendedName>
        <fullName evidence="2">Apple domain-containing protein</fullName>
    </recommendedName>
</protein>
<dbReference type="GeneID" id="9948841"/>
<feature type="signal peptide" evidence="1">
    <location>
        <begin position="1"/>
        <end position="23"/>
    </location>
</feature>
<feature type="chain" id="PRO_5010312867" description="Apple domain-containing protein" evidence="1">
    <location>
        <begin position="24"/>
        <end position="362"/>
    </location>
</feature>
<dbReference type="Pfam" id="PF00024">
    <property type="entry name" value="PAN_1"/>
    <property type="match status" value="2"/>
</dbReference>
<dbReference type="AlphaFoldDB" id="A0A1S0TNL5"/>
<dbReference type="InterPro" id="IPR052774">
    <property type="entry name" value="Celegans_DevNeuronal_Protein"/>
</dbReference>
<accession>A0A1S0TNL5</accession>
<dbReference type="PROSITE" id="PS50948">
    <property type="entry name" value="PAN"/>
    <property type="match status" value="2"/>
</dbReference>
<keyword evidence="1" id="KW-0732">Signal</keyword>
<organism evidence="3">
    <name type="scientific">Loa loa</name>
    <name type="common">Eye worm</name>
    <name type="synonym">Filaria loa</name>
    <dbReference type="NCBI Taxonomy" id="7209"/>
    <lineage>
        <taxon>Eukaryota</taxon>
        <taxon>Metazoa</taxon>
        <taxon>Ecdysozoa</taxon>
        <taxon>Nematoda</taxon>
        <taxon>Chromadorea</taxon>
        <taxon>Rhabditida</taxon>
        <taxon>Spirurina</taxon>
        <taxon>Spiruromorpha</taxon>
        <taxon>Filarioidea</taxon>
        <taxon>Onchocercidae</taxon>
        <taxon>Loa</taxon>
    </lineage>
</organism>
<evidence type="ECO:0000259" key="2">
    <source>
        <dbReference type="PROSITE" id="PS50948"/>
    </source>
</evidence>
<dbReference type="KEGG" id="loa:LOAG_11387"/>
<feature type="domain" description="Apple" evidence="2">
    <location>
        <begin position="142"/>
        <end position="223"/>
    </location>
</feature>
<dbReference type="InterPro" id="IPR003609">
    <property type="entry name" value="Pan_app"/>
</dbReference>
<reference evidence="3" key="1">
    <citation type="submission" date="2012-04" db="EMBL/GenBank/DDBJ databases">
        <title>The Genome Sequence of Loa loa.</title>
        <authorList>
            <consortium name="The Broad Institute Genome Sequencing Platform"/>
            <consortium name="Broad Institute Genome Sequencing Center for Infectious Disease"/>
            <person name="Nutman T.B."/>
            <person name="Fink D.L."/>
            <person name="Russ C."/>
            <person name="Young S."/>
            <person name="Zeng Q."/>
            <person name="Gargeya S."/>
            <person name="Alvarado L."/>
            <person name="Berlin A."/>
            <person name="Chapman S.B."/>
            <person name="Chen Z."/>
            <person name="Freedman E."/>
            <person name="Gellesch M."/>
            <person name="Goldberg J."/>
            <person name="Griggs A."/>
            <person name="Gujja S."/>
            <person name="Heilman E.R."/>
            <person name="Heiman D."/>
            <person name="Howarth C."/>
            <person name="Mehta T."/>
            <person name="Neiman D."/>
            <person name="Pearson M."/>
            <person name="Roberts A."/>
            <person name="Saif S."/>
            <person name="Shea T."/>
            <person name="Shenoy N."/>
            <person name="Sisk P."/>
            <person name="Stolte C."/>
            <person name="Sykes S."/>
            <person name="White J."/>
            <person name="Yandava C."/>
            <person name="Haas B."/>
            <person name="Henn M.R."/>
            <person name="Nusbaum C."/>
            <person name="Birren B."/>
        </authorList>
    </citation>
    <scope>NUCLEOTIDE SEQUENCE [LARGE SCALE GENOMIC DNA]</scope>
</reference>
<dbReference type="InParanoid" id="A0A1S0TNL5"/>
<gene>
    <name evidence="3" type="ORF">LOAG_11387</name>
</gene>
<dbReference type="CDD" id="cd01099">
    <property type="entry name" value="PAN_AP_HGF"/>
    <property type="match status" value="1"/>
</dbReference>
<dbReference type="EMBL" id="JH712566">
    <property type="protein sequence ID" value="EFO17114.1"/>
    <property type="molecule type" value="Genomic_DNA"/>
</dbReference>
<name>A0A1S0TNL5_LOALO</name>
<sequence>MWYLHVLGFISFVVFFSFNSIKADKTTKNSEYVQDEVSSFPTAVLCENRLTAFTVSDNTCLASSSSLVYKDVAEEVCLKMCSNNRDNNGRTILCASVVYDQATFVCTIYRSKSYPEGDLKTEIAPGQRLFEKFCIKDAPTECADSRFLKIDQSVIIGYAKNVSMARSIEECIEQCLTEHFQCRSAMYFYTEGECITNTESAMTQPTSFAREENDKVIYIQNGCPAILARQRQLENLTTAVTESLLIVADEHIDDVNDNEDNNSKGTKEDKEITNMDDITIVNSSTEENTLKQQNDLNDRVYHDSYEEENDNLIETDSTGKFGSVEELTTASTIKQMSKMLDQNLKNWELAVVEPAPTNDSNH</sequence>
<dbReference type="SMART" id="SM00473">
    <property type="entry name" value="PAN_AP"/>
    <property type="match status" value="2"/>
</dbReference>
<dbReference type="SUPFAM" id="SSF57414">
    <property type="entry name" value="Hairpin loop containing domain-like"/>
    <property type="match status" value="2"/>
</dbReference>
<proteinExistence type="predicted"/>
<dbReference type="GO" id="GO:0009653">
    <property type="term" value="P:anatomical structure morphogenesis"/>
    <property type="evidence" value="ECO:0007669"/>
    <property type="project" value="TreeGrafter"/>
</dbReference>
<dbReference type="Gene3D" id="3.50.4.10">
    <property type="entry name" value="Hepatocyte Growth Factor"/>
    <property type="match status" value="2"/>
</dbReference>
<dbReference type="PANTHER" id="PTHR47327:SF4">
    <property type="entry name" value="APPLE DOMAIN-CONTAINING PROTEIN-RELATED"/>
    <property type="match status" value="1"/>
</dbReference>
<dbReference type="RefSeq" id="XP_003146956.1">
    <property type="nucleotide sequence ID" value="XM_003146908.1"/>
</dbReference>
<feature type="domain" description="Apple" evidence="2">
    <location>
        <begin position="46"/>
        <end position="134"/>
    </location>
</feature>
<evidence type="ECO:0000256" key="1">
    <source>
        <dbReference type="SAM" id="SignalP"/>
    </source>
</evidence>